<organism evidence="1 2">
    <name type="scientific">Pseudomonas putida</name>
    <name type="common">Arthrobacter siderocapsulatus</name>
    <dbReference type="NCBI Taxonomy" id="303"/>
    <lineage>
        <taxon>Bacteria</taxon>
        <taxon>Pseudomonadati</taxon>
        <taxon>Pseudomonadota</taxon>
        <taxon>Gammaproteobacteria</taxon>
        <taxon>Pseudomonadales</taxon>
        <taxon>Pseudomonadaceae</taxon>
        <taxon>Pseudomonas</taxon>
    </lineage>
</organism>
<keyword evidence="1" id="KW-0614">Plasmid</keyword>
<evidence type="ECO:0000313" key="1">
    <source>
        <dbReference type="EMBL" id="QCI15622.1"/>
    </source>
</evidence>
<dbReference type="OrthoDB" id="9132221at2"/>
<gene>
    <name evidence="1" type="ORF">E6B08_30345</name>
</gene>
<geneLocation type="plasmid" evidence="2">
    <name>ppp1290</name>
</geneLocation>
<dbReference type="AlphaFoldDB" id="A0A177YCN1"/>
<name>A0A177YCN1_PSEPU</name>
<accession>A0A177YCN1</accession>
<evidence type="ECO:0000313" key="2">
    <source>
        <dbReference type="Proteomes" id="UP000298551"/>
    </source>
</evidence>
<dbReference type="RefSeq" id="WP_009682452.1">
    <property type="nucleotide sequence ID" value="NZ_CP039372.1"/>
</dbReference>
<dbReference type="EMBL" id="CP039372">
    <property type="protein sequence ID" value="QCI15622.1"/>
    <property type="molecule type" value="Genomic_DNA"/>
</dbReference>
<dbReference type="Proteomes" id="UP000298551">
    <property type="component" value="Plasmid pPp1290"/>
</dbReference>
<protein>
    <submittedName>
        <fullName evidence="1">Uncharacterized protein</fullName>
    </submittedName>
</protein>
<proteinExistence type="predicted"/>
<reference evidence="2" key="1">
    <citation type="submission" date="2019-04" db="EMBL/GenBank/DDBJ databases">
        <title>Genome sequence of Pseudomonas putida 1290, an auxin catabolizing strain.</title>
        <authorList>
            <person name="Laird T.S."/>
            <person name="Leveau J.H.J."/>
        </authorList>
    </citation>
    <scope>NUCLEOTIDE SEQUENCE [LARGE SCALE GENOMIC DNA]</scope>
    <source>
        <strain evidence="2">1290</strain>
        <plasmid evidence="2">ppp1290</plasmid>
    </source>
</reference>
<sequence>MELKISCGNVSQALAELKPGESLIVPCNGKTTQSTQSSIGSMLARRQLASAMYSQSKALVVRDELSLPIPVIIVTRRAAEIAGAA</sequence>